<dbReference type="Proteomes" id="UP000681967">
    <property type="component" value="Unassembled WGS sequence"/>
</dbReference>
<evidence type="ECO:0000313" key="4">
    <source>
        <dbReference type="Proteomes" id="UP000681720"/>
    </source>
</evidence>
<dbReference type="EMBL" id="CAJOBJ010130372">
    <property type="protein sequence ID" value="CAF4718479.1"/>
    <property type="molecule type" value="Genomic_DNA"/>
</dbReference>
<dbReference type="AlphaFoldDB" id="A0A8S3B284"/>
<sequence>MRSMLDAFLKFAIECRLKFYHSRIDRHFHDQVIELRKSLTIIQTNEQIQ</sequence>
<proteinExistence type="predicted"/>
<name>A0A8S3B284_9BILA</name>
<evidence type="ECO:0000313" key="1">
    <source>
        <dbReference type="EMBL" id="CAF4718479.1"/>
    </source>
</evidence>
<dbReference type="EMBL" id="CAJOBH010139926">
    <property type="protein sequence ID" value="CAF4799953.1"/>
    <property type="molecule type" value="Genomic_DNA"/>
</dbReference>
<dbReference type="Proteomes" id="UP000681720">
    <property type="component" value="Unassembled WGS sequence"/>
</dbReference>
<evidence type="ECO:0000313" key="3">
    <source>
        <dbReference type="EMBL" id="CAF4799953.1"/>
    </source>
</evidence>
<comment type="caution">
    <text evidence="2">The sequence shown here is derived from an EMBL/GenBank/DDBJ whole genome shotgun (WGS) entry which is preliminary data.</text>
</comment>
<reference evidence="2" key="1">
    <citation type="submission" date="2021-02" db="EMBL/GenBank/DDBJ databases">
        <authorList>
            <person name="Nowell W R."/>
        </authorList>
    </citation>
    <scope>NUCLEOTIDE SEQUENCE</scope>
</reference>
<feature type="non-terminal residue" evidence="2">
    <location>
        <position position="49"/>
    </location>
</feature>
<dbReference type="EMBL" id="CAJOBJ010145755">
    <property type="protein sequence ID" value="CAF4783262.1"/>
    <property type="molecule type" value="Genomic_DNA"/>
</dbReference>
<accession>A0A8S3B284</accession>
<protein>
    <submittedName>
        <fullName evidence="2">Uncharacterized protein</fullName>
    </submittedName>
</protein>
<gene>
    <name evidence="3" type="ORF">BYL167_LOCUS48099</name>
    <name evidence="1" type="ORF">GIL414_LOCUS43749</name>
    <name evidence="2" type="ORF">GIL414_LOCUS46437</name>
</gene>
<organism evidence="2 4">
    <name type="scientific">Rotaria magnacalcarata</name>
    <dbReference type="NCBI Taxonomy" id="392030"/>
    <lineage>
        <taxon>Eukaryota</taxon>
        <taxon>Metazoa</taxon>
        <taxon>Spiralia</taxon>
        <taxon>Gnathifera</taxon>
        <taxon>Rotifera</taxon>
        <taxon>Eurotatoria</taxon>
        <taxon>Bdelloidea</taxon>
        <taxon>Philodinida</taxon>
        <taxon>Philodinidae</taxon>
        <taxon>Rotaria</taxon>
    </lineage>
</organism>
<evidence type="ECO:0000313" key="2">
    <source>
        <dbReference type="EMBL" id="CAF4783262.1"/>
    </source>
</evidence>